<dbReference type="RefSeq" id="WP_130500306.1">
    <property type="nucleotide sequence ID" value="NZ_SHMP01000004.1"/>
</dbReference>
<feature type="region of interest" description="Disordered" evidence="1">
    <location>
        <begin position="79"/>
        <end position="100"/>
    </location>
</feature>
<dbReference type="OrthoDB" id="197735at2157"/>
<accession>A0A482YAY6</accession>
<comment type="caution">
    <text evidence="2">The sequence shown here is derived from an EMBL/GenBank/DDBJ whole genome shotgun (WGS) entry which is preliminary data.</text>
</comment>
<evidence type="ECO:0000313" key="3">
    <source>
        <dbReference type="Proteomes" id="UP000291097"/>
    </source>
</evidence>
<dbReference type="InterPro" id="IPR041025">
    <property type="entry name" value="HNH_repeat"/>
</dbReference>
<feature type="compositionally biased region" description="Acidic residues" evidence="1">
    <location>
        <begin position="90"/>
        <end position="100"/>
    </location>
</feature>
<proteinExistence type="predicted"/>
<protein>
    <submittedName>
        <fullName evidence="2">Uncharacterized protein</fullName>
    </submittedName>
</protein>
<dbReference type="EMBL" id="SHMP01000004">
    <property type="protein sequence ID" value="RZV10875.1"/>
    <property type="molecule type" value="Genomic_DNA"/>
</dbReference>
<dbReference type="Proteomes" id="UP000291097">
    <property type="component" value="Unassembled WGS sequence"/>
</dbReference>
<dbReference type="AlphaFoldDB" id="A0A482YAY6"/>
<sequence length="100" mass="11563">MITPFAWHLWIQICTPITGTTEDLFSREELITELQRLGDVVDRPPTVSQMTELGRYSPSPYKRRFGSWVEALRAAGFEPTTNQLRRYDPDTDETTEDKGQ</sequence>
<dbReference type="Pfam" id="PF18780">
    <property type="entry name" value="HNH_repeat"/>
    <property type="match status" value="1"/>
</dbReference>
<organism evidence="2 3">
    <name type="scientific">Natrinema hispanicum</name>
    <dbReference type="NCBI Taxonomy" id="392421"/>
    <lineage>
        <taxon>Archaea</taxon>
        <taxon>Methanobacteriati</taxon>
        <taxon>Methanobacteriota</taxon>
        <taxon>Stenosarchaea group</taxon>
        <taxon>Halobacteria</taxon>
        <taxon>Halobacteriales</taxon>
        <taxon>Natrialbaceae</taxon>
        <taxon>Natrinema</taxon>
    </lineage>
</organism>
<name>A0A482YAY6_9EURY</name>
<evidence type="ECO:0000256" key="1">
    <source>
        <dbReference type="SAM" id="MobiDB-lite"/>
    </source>
</evidence>
<evidence type="ECO:0000313" key="2">
    <source>
        <dbReference type="EMBL" id="RZV10875.1"/>
    </source>
</evidence>
<reference evidence="2 3" key="1">
    <citation type="submission" date="2019-02" db="EMBL/GenBank/DDBJ databases">
        <title>Genomic Encyclopedia of Archaeal and Bacterial Type Strains, Phase II (KMG-II): from individual species to whole genera.</title>
        <authorList>
            <person name="Goeker M."/>
        </authorList>
    </citation>
    <scope>NUCLEOTIDE SEQUENCE [LARGE SCALE GENOMIC DNA]</scope>
    <source>
        <strain evidence="2 3">DSM 18328</strain>
    </source>
</reference>
<gene>
    <name evidence="2" type="ORF">BDK88_2078</name>
</gene>